<evidence type="ECO:0000313" key="2">
    <source>
        <dbReference type="EMBL" id="EMR03664.1"/>
    </source>
</evidence>
<accession>M7NZ82</accession>
<evidence type="ECO:0000313" key="3">
    <source>
        <dbReference type="Proteomes" id="UP000011910"/>
    </source>
</evidence>
<dbReference type="eggNOG" id="COG3652">
    <property type="taxonomic scope" value="Bacteria"/>
</dbReference>
<dbReference type="PANTHER" id="PTHR38593">
    <property type="entry name" value="BLR2558 PROTEIN"/>
    <property type="match status" value="1"/>
</dbReference>
<dbReference type="Proteomes" id="UP000011910">
    <property type="component" value="Unassembled WGS sequence"/>
</dbReference>
<protein>
    <submittedName>
        <fullName evidence="2">Putative outer membrane protein</fullName>
    </submittedName>
</protein>
<organism evidence="2 3">
    <name type="scientific">Cesiribacter andamanensis AMV16</name>
    <dbReference type="NCBI Taxonomy" id="1279009"/>
    <lineage>
        <taxon>Bacteria</taxon>
        <taxon>Pseudomonadati</taxon>
        <taxon>Bacteroidota</taxon>
        <taxon>Cytophagia</taxon>
        <taxon>Cytophagales</taxon>
        <taxon>Cesiribacteraceae</taxon>
        <taxon>Cesiribacter</taxon>
    </lineage>
</organism>
<dbReference type="Pfam" id="PF13628">
    <property type="entry name" value="DUF4142"/>
    <property type="match status" value="1"/>
</dbReference>
<feature type="domain" description="DUF4142" evidence="1">
    <location>
        <begin position="44"/>
        <end position="179"/>
    </location>
</feature>
<comment type="caution">
    <text evidence="2">The sequence shown here is derived from an EMBL/GenBank/DDBJ whole genome shotgun (WGS) entry which is preliminary data.</text>
</comment>
<gene>
    <name evidence="2" type="ORF">ADICEAN_01185</name>
</gene>
<dbReference type="PANTHER" id="PTHR38593:SF1">
    <property type="entry name" value="BLR2558 PROTEIN"/>
    <property type="match status" value="1"/>
</dbReference>
<dbReference type="STRING" id="1279009.ADICEAN_01185"/>
<keyword evidence="3" id="KW-1185">Reference proteome</keyword>
<reference evidence="2 3" key="1">
    <citation type="journal article" date="2013" name="Genome Announc.">
        <title>Draft Genome Sequence of Cesiribacter andamanensis Strain AMV16T, Isolated from a Soil Sample from a Mud Volcano in the Andaman Islands, India.</title>
        <authorList>
            <person name="Shivaji S."/>
            <person name="Ara S."/>
            <person name="Begum Z."/>
            <person name="Srinivas T.N."/>
            <person name="Singh A."/>
            <person name="Kumar Pinnaka A."/>
        </authorList>
    </citation>
    <scope>NUCLEOTIDE SEQUENCE [LARGE SCALE GENOMIC DNA]</scope>
    <source>
        <strain evidence="2 3">AMV16</strain>
    </source>
</reference>
<dbReference type="PROSITE" id="PS51257">
    <property type="entry name" value="PROKAR_LIPOPROTEIN"/>
    <property type="match status" value="1"/>
</dbReference>
<name>M7NZ82_9BACT</name>
<evidence type="ECO:0000259" key="1">
    <source>
        <dbReference type="Pfam" id="PF13628"/>
    </source>
</evidence>
<dbReference type="AlphaFoldDB" id="M7NZ82"/>
<dbReference type="EMBL" id="AODQ01000020">
    <property type="protein sequence ID" value="EMR03664.1"/>
    <property type="molecule type" value="Genomic_DNA"/>
</dbReference>
<sequence length="184" mass="20985">MIRLTIPYFVLALLLFSACTPRNLSYTEALDRNNRKLETDMDRKDATFLVEVANFNLLLQDLNTKALQEGYARVVVDYATQAQADHNRMADELRNLAKNKKVVLPASMSERFQLLSNEVLVGDRRNFDKSYLNTAESVYKQAIRMFEEAALNAGDSRVRAFAASKLEVLRANERKADSLETQLM</sequence>
<dbReference type="InterPro" id="IPR025419">
    <property type="entry name" value="DUF4142"/>
</dbReference>
<proteinExistence type="predicted"/>